<sequence>MEEPVSQDDNSSRNTSDRSEETGSAISVSAKSGSAISVSAITLSAISGSAISVSAATGAAEIGSTPALMSAGLFHHGYEHATRVRDTLSGQKARDQHIMTRL</sequence>
<organism evidence="2 3">
    <name type="scientific">Plakobranchus ocellatus</name>
    <dbReference type="NCBI Taxonomy" id="259542"/>
    <lineage>
        <taxon>Eukaryota</taxon>
        <taxon>Metazoa</taxon>
        <taxon>Spiralia</taxon>
        <taxon>Lophotrochozoa</taxon>
        <taxon>Mollusca</taxon>
        <taxon>Gastropoda</taxon>
        <taxon>Heterobranchia</taxon>
        <taxon>Euthyneura</taxon>
        <taxon>Panpulmonata</taxon>
        <taxon>Sacoglossa</taxon>
        <taxon>Placobranchoidea</taxon>
        <taxon>Plakobranchidae</taxon>
        <taxon>Plakobranchus</taxon>
    </lineage>
</organism>
<reference evidence="2 3" key="1">
    <citation type="journal article" date="2021" name="Elife">
        <title>Chloroplast acquisition without the gene transfer in kleptoplastic sea slugs, Plakobranchus ocellatus.</title>
        <authorList>
            <person name="Maeda T."/>
            <person name="Takahashi S."/>
            <person name="Yoshida T."/>
            <person name="Shimamura S."/>
            <person name="Takaki Y."/>
            <person name="Nagai Y."/>
            <person name="Toyoda A."/>
            <person name="Suzuki Y."/>
            <person name="Arimoto A."/>
            <person name="Ishii H."/>
            <person name="Satoh N."/>
            <person name="Nishiyama T."/>
            <person name="Hasebe M."/>
            <person name="Maruyama T."/>
            <person name="Minagawa J."/>
            <person name="Obokata J."/>
            <person name="Shigenobu S."/>
        </authorList>
    </citation>
    <scope>NUCLEOTIDE SEQUENCE [LARGE SCALE GENOMIC DNA]</scope>
</reference>
<gene>
    <name evidence="2" type="ORF">PoB_007167800</name>
</gene>
<feature type="region of interest" description="Disordered" evidence="1">
    <location>
        <begin position="1"/>
        <end position="30"/>
    </location>
</feature>
<dbReference type="AlphaFoldDB" id="A0AAV4DM88"/>
<proteinExistence type="predicted"/>
<keyword evidence="3" id="KW-1185">Reference proteome</keyword>
<evidence type="ECO:0000313" key="2">
    <source>
        <dbReference type="EMBL" id="GFO45173.1"/>
    </source>
</evidence>
<dbReference type="Proteomes" id="UP000735302">
    <property type="component" value="Unassembled WGS sequence"/>
</dbReference>
<accession>A0AAV4DM88</accession>
<dbReference type="EMBL" id="BLXT01008015">
    <property type="protein sequence ID" value="GFO45173.1"/>
    <property type="molecule type" value="Genomic_DNA"/>
</dbReference>
<protein>
    <submittedName>
        <fullName evidence="2">Uncharacterized protein</fullName>
    </submittedName>
</protein>
<evidence type="ECO:0000313" key="3">
    <source>
        <dbReference type="Proteomes" id="UP000735302"/>
    </source>
</evidence>
<evidence type="ECO:0000256" key="1">
    <source>
        <dbReference type="SAM" id="MobiDB-lite"/>
    </source>
</evidence>
<comment type="caution">
    <text evidence="2">The sequence shown here is derived from an EMBL/GenBank/DDBJ whole genome shotgun (WGS) entry which is preliminary data.</text>
</comment>
<name>A0AAV4DM88_9GAST</name>